<dbReference type="AlphaFoldDB" id="A0A2A9NTM4"/>
<protein>
    <submittedName>
        <fullName evidence="1">Uncharacterized protein</fullName>
    </submittedName>
</protein>
<sequence>MSAGTTAIAMVKRQVMVVRVTRPHTKRDKYLDVHTYSPFGERVFLASAVPDARISASDVLTVLLPSPSTSYEYDAHLDTQSQSFAMDMLELSPDAYAGYTKLCAKHQKNYERMWSAMTSH</sequence>
<organism evidence="1 2">
    <name type="scientific">Amanita thiersii Skay4041</name>
    <dbReference type="NCBI Taxonomy" id="703135"/>
    <lineage>
        <taxon>Eukaryota</taxon>
        <taxon>Fungi</taxon>
        <taxon>Dikarya</taxon>
        <taxon>Basidiomycota</taxon>
        <taxon>Agaricomycotina</taxon>
        <taxon>Agaricomycetes</taxon>
        <taxon>Agaricomycetidae</taxon>
        <taxon>Agaricales</taxon>
        <taxon>Pluteineae</taxon>
        <taxon>Amanitaceae</taxon>
        <taxon>Amanita</taxon>
    </lineage>
</organism>
<gene>
    <name evidence="1" type="ORF">AMATHDRAFT_3422</name>
</gene>
<evidence type="ECO:0000313" key="1">
    <source>
        <dbReference type="EMBL" id="PFH51032.1"/>
    </source>
</evidence>
<proteinExistence type="predicted"/>
<evidence type="ECO:0000313" key="2">
    <source>
        <dbReference type="Proteomes" id="UP000242287"/>
    </source>
</evidence>
<accession>A0A2A9NTM4</accession>
<dbReference type="Proteomes" id="UP000242287">
    <property type="component" value="Unassembled WGS sequence"/>
</dbReference>
<dbReference type="OrthoDB" id="3212455at2759"/>
<name>A0A2A9NTM4_9AGAR</name>
<keyword evidence="2" id="KW-1185">Reference proteome</keyword>
<dbReference type="EMBL" id="KZ301993">
    <property type="protein sequence ID" value="PFH51032.1"/>
    <property type="molecule type" value="Genomic_DNA"/>
</dbReference>
<reference evidence="1 2" key="1">
    <citation type="submission" date="2014-02" db="EMBL/GenBank/DDBJ databases">
        <title>Transposable element dynamics among asymbiotic and ectomycorrhizal Amanita fungi.</title>
        <authorList>
            <consortium name="DOE Joint Genome Institute"/>
            <person name="Hess J."/>
            <person name="Skrede I."/>
            <person name="Wolfe B."/>
            <person name="LaButti K."/>
            <person name="Ohm R.A."/>
            <person name="Grigoriev I.V."/>
            <person name="Pringle A."/>
        </authorList>
    </citation>
    <scope>NUCLEOTIDE SEQUENCE [LARGE SCALE GENOMIC DNA]</scope>
    <source>
        <strain evidence="1 2">SKay4041</strain>
    </source>
</reference>